<protein>
    <submittedName>
        <fullName evidence="1">Uncharacterized protein</fullName>
    </submittedName>
</protein>
<proteinExistence type="predicted"/>
<organism evidence="1">
    <name type="scientific">uncultured Caudovirales phage</name>
    <dbReference type="NCBI Taxonomy" id="2100421"/>
    <lineage>
        <taxon>Viruses</taxon>
        <taxon>Duplodnaviria</taxon>
        <taxon>Heunggongvirae</taxon>
        <taxon>Uroviricota</taxon>
        <taxon>Caudoviricetes</taxon>
        <taxon>Peduoviridae</taxon>
        <taxon>Maltschvirus</taxon>
        <taxon>Maltschvirus maltsch</taxon>
    </lineage>
</organism>
<dbReference type="EMBL" id="LR798197">
    <property type="protein sequence ID" value="CAB5150913.1"/>
    <property type="molecule type" value="Genomic_DNA"/>
</dbReference>
<accession>A0A6J7WBY6</accession>
<sequence length="72" mass="8060">MIKDLISQYGVRMCDEHGETHGEELYCFGIDDITNLVASAIAKDREQLAKKIAQMPFGDTAASFALWIKEQP</sequence>
<gene>
    <name evidence="1" type="ORF">UFOVP148_13</name>
</gene>
<name>A0A6J7WBY6_9CAUD</name>
<evidence type="ECO:0000313" key="1">
    <source>
        <dbReference type="EMBL" id="CAB5150913.1"/>
    </source>
</evidence>
<reference evidence="1" key="1">
    <citation type="submission" date="2020-05" db="EMBL/GenBank/DDBJ databases">
        <authorList>
            <person name="Chiriac C."/>
            <person name="Salcher M."/>
            <person name="Ghai R."/>
            <person name="Kavagutti S V."/>
        </authorList>
    </citation>
    <scope>NUCLEOTIDE SEQUENCE</scope>
</reference>